<reference evidence="1 2" key="1">
    <citation type="submission" date="2018-04" db="EMBL/GenBank/DDBJ databases">
        <title>Thalassorhabdus spongiae gen. nov., sp. nov., isolated from a marine sponge in South-West Iceland.</title>
        <authorList>
            <person name="Knobloch S."/>
            <person name="Daussin A."/>
            <person name="Johannsson R."/>
            <person name="Marteinsson V.T."/>
        </authorList>
    </citation>
    <scope>NUCLEOTIDE SEQUENCE [LARGE SCALE GENOMIC DNA]</scope>
    <source>
        <strain evidence="1 2">Hp12</strain>
    </source>
</reference>
<dbReference type="AlphaFoldDB" id="A0A2V1GSY2"/>
<sequence>MPYSDNKHEHKAVKDLLFREERGLERLCHKYGFEYWNYFKIHNNGVGGITFLGGTKSIGRNIIGYSNDLANPNKKEEERGVCFGASVYLLLLNGDMQKFEYLVVNKSHCTNISINDYQNKSIKIELKHSFFGLSHKFLQFMGYTIDDAGSAEFFKSIVQDTHEAIAYKRACSGNSLADFMDRYPACCFFISQVMVIPLAYGDSRKYRYWGHIMAGFNNGEGIALYDPSFGFFFKKKEAGYQEKISEFIVEKELSTQVDVCKKSYYSIYAYKPLNENIASFKVMSGVDDIII</sequence>
<protein>
    <submittedName>
        <fullName evidence="1">Uncharacterized protein</fullName>
    </submittedName>
</protein>
<organism evidence="1 2">
    <name type="scientific">Pelagibaculum spongiae</name>
    <dbReference type="NCBI Taxonomy" id="2080658"/>
    <lineage>
        <taxon>Bacteria</taxon>
        <taxon>Pseudomonadati</taxon>
        <taxon>Pseudomonadota</taxon>
        <taxon>Gammaproteobacteria</taxon>
        <taxon>Oceanospirillales</taxon>
        <taxon>Pelagibaculum</taxon>
    </lineage>
</organism>
<gene>
    <name evidence="1" type="ORF">DC094_14080</name>
</gene>
<comment type="caution">
    <text evidence="1">The sequence shown here is derived from an EMBL/GenBank/DDBJ whole genome shotgun (WGS) entry which is preliminary data.</text>
</comment>
<accession>A0A2V1GSY2</accession>
<dbReference type="RefSeq" id="WP_116687730.1">
    <property type="nucleotide sequence ID" value="NZ_CAWNYD010000005.1"/>
</dbReference>
<proteinExistence type="predicted"/>
<dbReference type="Proteomes" id="UP000244906">
    <property type="component" value="Unassembled WGS sequence"/>
</dbReference>
<dbReference type="EMBL" id="QDDL01000005">
    <property type="protein sequence ID" value="PVZ68402.1"/>
    <property type="molecule type" value="Genomic_DNA"/>
</dbReference>
<evidence type="ECO:0000313" key="2">
    <source>
        <dbReference type="Proteomes" id="UP000244906"/>
    </source>
</evidence>
<name>A0A2V1GSY2_9GAMM</name>
<keyword evidence="2" id="KW-1185">Reference proteome</keyword>
<evidence type="ECO:0000313" key="1">
    <source>
        <dbReference type="EMBL" id="PVZ68402.1"/>
    </source>
</evidence>